<sequence>MTEQQEASQIQRIQTRIPPFWPDDPELWFAQIENQFQLSGITADGTKYGYVAGSLEARFASEVRDILTAPPSENKYGTLKNELIRRLSITQEQKTKQLLELEELGDRKPSQFLRHLQQLAGTAVPETLLRSIWSNRLPTNVRAILATQADVNLTKVADLADAIVSTTTNQPLGPTVNTLDDTIKNLVDKVAQLQTELRGRPTNREKAKSRTRSSSRNKTYDKCWYHYKFGNKAKRCKPPCTAARNQGNEQSSR</sequence>
<evidence type="ECO:0000313" key="3">
    <source>
        <dbReference type="Proteomes" id="UP001329430"/>
    </source>
</evidence>
<proteinExistence type="predicted"/>
<dbReference type="EMBL" id="JAVRBK010000006">
    <property type="protein sequence ID" value="KAK5642438.1"/>
    <property type="molecule type" value="Genomic_DNA"/>
</dbReference>
<dbReference type="InterPro" id="IPR055469">
    <property type="entry name" value="DUF7041"/>
</dbReference>
<name>A0AAN7VBL6_9COLE</name>
<dbReference type="Pfam" id="PF23055">
    <property type="entry name" value="DUF7041"/>
    <property type="match status" value="1"/>
</dbReference>
<comment type="caution">
    <text evidence="2">The sequence shown here is derived from an EMBL/GenBank/DDBJ whole genome shotgun (WGS) entry which is preliminary data.</text>
</comment>
<dbReference type="PANTHER" id="PTHR33327:SF3">
    <property type="entry name" value="RNA-DIRECTED DNA POLYMERASE"/>
    <property type="match status" value="1"/>
</dbReference>
<organism evidence="2 3">
    <name type="scientific">Pyrocoelia pectoralis</name>
    <dbReference type="NCBI Taxonomy" id="417401"/>
    <lineage>
        <taxon>Eukaryota</taxon>
        <taxon>Metazoa</taxon>
        <taxon>Ecdysozoa</taxon>
        <taxon>Arthropoda</taxon>
        <taxon>Hexapoda</taxon>
        <taxon>Insecta</taxon>
        <taxon>Pterygota</taxon>
        <taxon>Neoptera</taxon>
        <taxon>Endopterygota</taxon>
        <taxon>Coleoptera</taxon>
        <taxon>Polyphaga</taxon>
        <taxon>Elateriformia</taxon>
        <taxon>Elateroidea</taxon>
        <taxon>Lampyridae</taxon>
        <taxon>Lampyrinae</taxon>
        <taxon>Pyrocoelia</taxon>
    </lineage>
</organism>
<protein>
    <recommendedName>
        <fullName evidence="1">DUF7041 domain-containing protein</fullName>
    </recommendedName>
</protein>
<dbReference type="AlphaFoldDB" id="A0AAN7VBL6"/>
<evidence type="ECO:0000313" key="2">
    <source>
        <dbReference type="EMBL" id="KAK5642438.1"/>
    </source>
</evidence>
<keyword evidence="3" id="KW-1185">Reference proteome</keyword>
<reference evidence="2 3" key="1">
    <citation type="journal article" date="2024" name="Insects">
        <title>An Improved Chromosome-Level Genome Assembly of the Firefly Pyrocoelia pectoralis.</title>
        <authorList>
            <person name="Fu X."/>
            <person name="Meyer-Rochow V.B."/>
            <person name="Ballantyne L."/>
            <person name="Zhu X."/>
        </authorList>
    </citation>
    <scope>NUCLEOTIDE SEQUENCE [LARGE SCALE GENOMIC DNA]</scope>
    <source>
        <strain evidence="2">XCY_ONT2</strain>
    </source>
</reference>
<gene>
    <name evidence="2" type="ORF">RI129_008605</name>
</gene>
<evidence type="ECO:0000259" key="1">
    <source>
        <dbReference type="Pfam" id="PF23055"/>
    </source>
</evidence>
<accession>A0AAN7VBL6</accession>
<feature type="domain" description="DUF7041" evidence="1">
    <location>
        <begin position="17"/>
        <end position="100"/>
    </location>
</feature>
<dbReference type="PANTHER" id="PTHR33327">
    <property type="entry name" value="ENDONUCLEASE"/>
    <property type="match status" value="1"/>
</dbReference>
<dbReference type="Proteomes" id="UP001329430">
    <property type="component" value="Chromosome 6"/>
</dbReference>